<proteinExistence type="predicted"/>
<sequence>MTQINGICDFLNQAGTEFKVFDMGRRIEEINRADFLRFELGEIPYPLPLQQQAWLGFLVWSEDKRSELVIWFLRFPLDTTGKLTSGIRDDFVARLLDKKGDETPQQDESNPYGFKPKQEHMASFHAKAAKLLEQPASHYYESTRDYFVGKTGYDEWQHIGFQGIADIISRLDEDNNAELISQVLAEIPDQPFEALTQCLEHEKINTQLSQAIVNVITRELGNDNSEANYISLCIRALSNTQDQTLLELTLNKILALEIGSHPEILASISGRCWLTLKNNQTISLFLEALARCTEGQNFFNLVIVDLINIPGMQDSIPAAIRLTERSENLSKAIGGLFKSFT</sequence>
<protein>
    <recommendedName>
        <fullName evidence="2">DUF3549 domain-containing protein</fullName>
    </recommendedName>
</protein>
<name>A0A3B0XJD6_9ZZZZ</name>
<dbReference type="InterPro" id="IPR021936">
    <property type="entry name" value="DUF3549"/>
</dbReference>
<evidence type="ECO:0008006" key="2">
    <source>
        <dbReference type="Google" id="ProtNLM"/>
    </source>
</evidence>
<reference evidence="1" key="1">
    <citation type="submission" date="2018-06" db="EMBL/GenBank/DDBJ databases">
        <authorList>
            <person name="Zhirakovskaya E."/>
        </authorList>
    </citation>
    <scope>NUCLEOTIDE SEQUENCE</scope>
</reference>
<gene>
    <name evidence="1" type="ORF">MNBD_GAMMA07-2653</name>
</gene>
<dbReference type="EMBL" id="UOFF01000183">
    <property type="protein sequence ID" value="VAW56124.1"/>
    <property type="molecule type" value="Genomic_DNA"/>
</dbReference>
<accession>A0A3B0XJD6</accession>
<organism evidence="1">
    <name type="scientific">hydrothermal vent metagenome</name>
    <dbReference type="NCBI Taxonomy" id="652676"/>
    <lineage>
        <taxon>unclassified sequences</taxon>
        <taxon>metagenomes</taxon>
        <taxon>ecological metagenomes</taxon>
    </lineage>
</organism>
<evidence type="ECO:0000313" key="1">
    <source>
        <dbReference type="EMBL" id="VAW56124.1"/>
    </source>
</evidence>
<dbReference type="AlphaFoldDB" id="A0A3B0XJD6"/>
<dbReference type="Pfam" id="PF12069">
    <property type="entry name" value="DUF3549"/>
    <property type="match status" value="1"/>
</dbReference>